<sequence length="75" mass="8691">MQFKVQISSSFRLEKAKGCKVGERLCWDYSVSSGLWNWCQSPSLMKGVNEFPTLYALIGQVSRQDNKESWRWLGN</sequence>
<dbReference type="AlphaFoldDB" id="A0A9K3HAW2"/>
<name>A0A9K3HAW2_HELAN</name>
<reference evidence="1" key="1">
    <citation type="journal article" date="2017" name="Nature">
        <title>The sunflower genome provides insights into oil metabolism, flowering and Asterid evolution.</title>
        <authorList>
            <person name="Badouin H."/>
            <person name="Gouzy J."/>
            <person name="Grassa C.J."/>
            <person name="Murat F."/>
            <person name="Staton S.E."/>
            <person name="Cottret L."/>
            <person name="Lelandais-Briere C."/>
            <person name="Owens G.L."/>
            <person name="Carrere S."/>
            <person name="Mayjonade B."/>
            <person name="Legrand L."/>
            <person name="Gill N."/>
            <person name="Kane N.C."/>
            <person name="Bowers J.E."/>
            <person name="Hubner S."/>
            <person name="Bellec A."/>
            <person name="Berard A."/>
            <person name="Berges H."/>
            <person name="Blanchet N."/>
            <person name="Boniface M.C."/>
            <person name="Brunel D."/>
            <person name="Catrice O."/>
            <person name="Chaidir N."/>
            <person name="Claudel C."/>
            <person name="Donnadieu C."/>
            <person name="Faraut T."/>
            <person name="Fievet G."/>
            <person name="Helmstetter N."/>
            <person name="King M."/>
            <person name="Knapp S.J."/>
            <person name="Lai Z."/>
            <person name="Le Paslier M.C."/>
            <person name="Lippi Y."/>
            <person name="Lorenzon L."/>
            <person name="Mandel J.R."/>
            <person name="Marage G."/>
            <person name="Marchand G."/>
            <person name="Marquand E."/>
            <person name="Bret-Mestries E."/>
            <person name="Morien E."/>
            <person name="Nambeesan S."/>
            <person name="Nguyen T."/>
            <person name="Pegot-Espagnet P."/>
            <person name="Pouilly N."/>
            <person name="Raftis F."/>
            <person name="Sallet E."/>
            <person name="Schiex T."/>
            <person name="Thomas J."/>
            <person name="Vandecasteele C."/>
            <person name="Vares D."/>
            <person name="Vear F."/>
            <person name="Vautrin S."/>
            <person name="Crespi M."/>
            <person name="Mangin B."/>
            <person name="Burke J.M."/>
            <person name="Salse J."/>
            <person name="Munos S."/>
            <person name="Vincourt P."/>
            <person name="Rieseberg L.H."/>
            <person name="Langlade N.B."/>
        </authorList>
    </citation>
    <scope>NUCLEOTIDE SEQUENCE</scope>
    <source>
        <tissue evidence="1">Leaves</tissue>
    </source>
</reference>
<protein>
    <submittedName>
        <fullName evidence="1">Uncharacterized protein</fullName>
    </submittedName>
</protein>
<reference evidence="1" key="2">
    <citation type="submission" date="2020-06" db="EMBL/GenBank/DDBJ databases">
        <title>Helianthus annuus Genome sequencing and assembly Release 2.</title>
        <authorList>
            <person name="Gouzy J."/>
            <person name="Langlade N."/>
            <person name="Munos S."/>
        </authorList>
    </citation>
    <scope>NUCLEOTIDE SEQUENCE</scope>
    <source>
        <tissue evidence="1">Leaves</tissue>
    </source>
</reference>
<accession>A0A9K3HAW2</accession>
<dbReference type="Gramene" id="mRNA:HanXRQr2_Chr13g0588781">
    <property type="protein sequence ID" value="CDS:HanXRQr2_Chr13g0588781.1"/>
    <property type="gene ID" value="HanXRQr2_Chr13g0588781"/>
</dbReference>
<keyword evidence="2" id="KW-1185">Reference proteome</keyword>
<evidence type="ECO:0000313" key="1">
    <source>
        <dbReference type="EMBL" id="KAF5773455.1"/>
    </source>
</evidence>
<gene>
    <name evidence="1" type="ORF">HanXRQr2_Chr13g0588781</name>
</gene>
<proteinExistence type="predicted"/>
<dbReference type="Proteomes" id="UP000215914">
    <property type="component" value="Unassembled WGS sequence"/>
</dbReference>
<organism evidence="1 2">
    <name type="scientific">Helianthus annuus</name>
    <name type="common">Common sunflower</name>
    <dbReference type="NCBI Taxonomy" id="4232"/>
    <lineage>
        <taxon>Eukaryota</taxon>
        <taxon>Viridiplantae</taxon>
        <taxon>Streptophyta</taxon>
        <taxon>Embryophyta</taxon>
        <taxon>Tracheophyta</taxon>
        <taxon>Spermatophyta</taxon>
        <taxon>Magnoliopsida</taxon>
        <taxon>eudicotyledons</taxon>
        <taxon>Gunneridae</taxon>
        <taxon>Pentapetalae</taxon>
        <taxon>asterids</taxon>
        <taxon>campanulids</taxon>
        <taxon>Asterales</taxon>
        <taxon>Asteraceae</taxon>
        <taxon>Asteroideae</taxon>
        <taxon>Heliantheae alliance</taxon>
        <taxon>Heliantheae</taxon>
        <taxon>Helianthus</taxon>
    </lineage>
</organism>
<comment type="caution">
    <text evidence="1">The sequence shown here is derived from an EMBL/GenBank/DDBJ whole genome shotgun (WGS) entry which is preliminary data.</text>
</comment>
<dbReference type="EMBL" id="MNCJ02000328">
    <property type="protein sequence ID" value="KAF5773455.1"/>
    <property type="molecule type" value="Genomic_DNA"/>
</dbReference>
<evidence type="ECO:0000313" key="2">
    <source>
        <dbReference type="Proteomes" id="UP000215914"/>
    </source>
</evidence>